<evidence type="ECO:0000256" key="1">
    <source>
        <dbReference type="SAM" id="MobiDB-lite"/>
    </source>
</evidence>
<name>C1DF06_AZOVD</name>
<dbReference type="KEGG" id="avn:Avin_42080"/>
<organism evidence="2 3">
    <name type="scientific">Azotobacter vinelandii (strain DJ / ATCC BAA-1303)</name>
    <dbReference type="NCBI Taxonomy" id="322710"/>
    <lineage>
        <taxon>Bacteria</taxon>
        <taxon>Pseudomonadati</taxon>
        <taxon>Pseudomonadota</taxon>
        <taxon>Gammaproteobacteria</taxon>
        <taxon>Pseudomonadales</taxon>
        <taxon>Pseudomonadaceae</taxon>
        <taxon>Azotobacter</taxon>
    </lineage>
</organism>
<dbReference type="HOGENOM" id="CLU_3265064_0_0_6"/>
<sequence length="41" mass="4554">MNSLLVARTTMEGFGHPPLALSRVRPPRRGEGVTPYQSFQV</sequence>
<keyword evidence="3" id="KW-1185">Reference proteome</keyword>
<gene>
    <name evidence="2" type="ordered locus">Avin_42080</name>
</gene>
<accession>C1DF06</accession>
<evidence type="ECO:0000313" key="3">
    <source>
        <dbReference type="Proteomes" id="UP000002424"/>
    </source>
</evidence>
<dbReference type="EnsemblBacteria" id="ACO80335">
    <property type="protein sequence ID" value="ACO80335"/>
    <property type="gene ID" value="Avin_42080"/>
</dbReference>
<dbReference type="Proteomes" id="UP000002424">
    <property type="component" value="Chromosome"/>
</dbReference>
<evidence type="ECO:0000313" key="2">
    <source>
        <dbReference type="EMBL" id="ACO80335.1"/>
    </source>
</evidence>
<feature type="region of interest" description="Disordered" evidence="1">
    <location>
        <begin position="15"/>
        <end position="41"/>
    </location>
</feature>
<dbReference type="EMBL" id="CP001157">
    <property type="protein sequence ID" value="ACO80335.1"/>
    <property type="molecule type" value="Genomic_DNA"/>
</dbReference>
<proteinExistence type="predicted"/>
<dbReference type="AlphaFoldDB" id="C1DF06"/>
<protein>
    <submittedName>
        <fullName evidence="2">Uncharacterized protein</fullName>
    </submittedName>
</protein>
<reference evidence="2 3" key="1">
    <citation type="journal article" date="2009" name="J. Bacteriol.">
        <title>Genome sequence of Azotobacter vinelandii, an obligate aerobe specialized to support diverse anaerobic metabolic processes.</title>
        <authorList>
            <person name="Setubal J.C."/>
            <person name="dos Santos P."/>
            <person name="Goldman B.S."/>
            <person name="Ertesvag H."/>
            <person name="Espin G."/>
            <person name="Rubio L.M."/>
            <person name="Valla S."/>
            <person name="Almeida N.F."/>
            <person name="Balasubramanian D."/>
            <person name="Cromes L."/>
            <person name="Curatti L."/>
            <person name="Du Z."/>
            <person name="Godsy E."/>
            <person name="Goodner B."/>
            <person name="Hellner-Burris K."/>
            <person name="Hernandez J.A."/>
            <person name="Houmiel K."/>
            <person name="Imperial J."/>
            <person name="Kennedy C."/>
            <person name="Larson T.J."/>
            <person name="Latreille P."/>
            <person name="Ligon L.S."/>
            <person name="Lu J."/>
            <person name="Maerk M."/>
            <person name="Miller N.M."/>
            <person name="Norton S."/>
            <person name="O'Carroll I.P."/>
            <person name="Paulsen I."/>
            <person name="Raulfs E.C."/>
            <person name="Roemer R."/>
            <person name="Rosser J."/>
            <person name="Segura D."/>
            <person name="Slater S."/>
            <person name="Stricklin S.L."/>
            <person name="Studholme D.J."/>
            <person name="Sun J."/>
            <person name="Viana C.J."/>
            <person name="Wallin E."/>
            <person name="Wang B."/>
            <person name="Wheeler C."/>
            <person name="Zhu H."/>
            <person name="Dean D.R."/>
            <person name="Dixon R."/>
            <person name="Wood D."/>
        </authorList>
    </citation>
    <scope>NUCLEOTIDE SEQUENCE [LARGE SCALE GENOMIC DNA]</scope>
    <source>
        <strain evidence="3">DJ / ATCC BAA-1303</strain>
    </source>
</reference>